<proteinExistence type="predicted"/>
<organism evidence="1 2">
    <name type="scientific">Hungatella hathewayi DSM 13479</name>
    <dbReference type="NCBI Taxonomy" id="566550"/>
    <lineage>
        <taxon>Bacteria</taxon>
        <taxon>Bacillati</taxon>
        <taxon>Bacillota</taxon>
        <taxon>Clostridia</taxon>
        <taxon>Lachnospirales</taxon>
        <taxon>Lachnospiraceae</taxon>
        <taxon>Hungatella</taxon>
    </lineage>
</organism>
<evidence type="ECO:0000313" key="2">
    <source>
        <dbReference type="Proteomes" id="UP000004968"/>
    </source>
</evidence>
<dbReference type="AlphaFoldDB" id="D3ABE6"/>
<name>D3ABE6_9FIRM</name>
<dbReference type="Proteomes" id="UP000004968">
    <property type="component" value="Unassembled WGS sequence"/>
</dbReference>
<gene>
    <name evidence="1" type="ORF">CLOSTHATH_00923</name>
</gene>
<accession>D3ABE6</accession>
<reference evidence="1 2" key="1">
    <citation type="submission" date="2010-01" db="EMBL/GenBank/DDBJ databases">
        <authorList>
            <person name="Weinstock G."/>
            <person name="Sodergren E."/>
            <person name="Clifton S."/>
            <person name="Fulton L."/>
            <person name="Fulton B."/>
            <person name="Courtney L."/>
            <person name="Fronick C."/>
            <person name="Harrison M."/>
            <person name="Strong C."/>
            <person name="Farmer C."/>
            <person name="Delahaunty K."/>
            <person name="Markovic C."/>
            <person name="Hall O."/>
            <person name="Minx P."/>
            <person name="Tomlinson C."/>
            <person name="Mitreva M."/>
            <person name="Nelson J."/>
            <person name="Hou S."/>
            <person name="Wollam A."/>
            <person name="Pepin K.H."/>
            <person name="Johnson M."/>
            <person name="Bhonagiri V."/>
            <person name="Nash W.E."/>
            <person name="Warren W."/>
            <person name="Chinwalla A."/>
            <person name="Mardis E.R."/>
            <person name="Wilson R.K."/>
        </authorList>
    </citation>
    <scope>NUCLEOTIDE SEQUENCE [LARGE SCALE GENOMIC DNA]</scope>
    <source>
        <strain evidence="1 2">DSM 13479</strain>
    </source>
</reference>
<evidence type="ECO:0000313" key="1">
    <source>
        <dbReference type="EMBL" id="EFD00869.1"/>
    </source>
</evidence>
<sequence>MSVRNNARRGGVQVRAPTIFFSAFESSAANDGPLAGHQKLRNKIFDFGLRQE</sequence>
<dbReference type="HOGENOM" id="CLU_3080669_0_0_9"/>
<dbReference type="EMBL" id="ACIO01000065">
    <property type="protein sequence ID" value="EFD00869.1"/>
    <property type="molecule type" value="Genomic_DNA"/>
</dbReference>
<protein>
    <submittedName>
        <fullName evidence="1">Uncharacterized protein</fullName>
    </submittedName>
</protein>
<comment type="caution">
    <text evidence="1">The sequence shown here is derived from an EMBL/GenBank/DDBJ whole genome shotgun (WGS) entry which is preliminary data.</text>
</comment>